<evidence type="ECO:0000313" key="1">
    <source>
        <dbReference type="EMBL" id="SFV82157.1"/>
    </source>
</evidence>
<proteinExistence type="predicted"/>
<organism evidence="1">
    <name type="scientific">hydrothermal vent metagenome</name>
    <dbReference type="NCBI Taxonomy" id="652676"/>
    <lineage>
        <taxon>unclassified sequences</taxon>
        <taxon>metagenomes</taxon>
        <taxon>ecological metagenomes</taxon>
    </lineage>
</organism>
<gene>
    <name evidence="1" type="ORF">MNB_SUP05-6-901</name>
</gene>
<reference evidence="1" key="1">
    <citation type="submission" date="2016-10" db="EMBL/GenBank/DDBJ databases">
        <authorList>
            <person name="de Groot N.N."/>
        </authorList>
    </citation>
    <scope>NUCLEOTIDE SEQUENCE</scope>
</reference>
<dbReference type="EMBL" id="FPHV01000147">
    <property type="protein sequence ID" value="SFV82157.1"/>
    <property type="molecule type" value="Genomic_DNA"/>
</dbReference>
<name>A0A1W1DLG7_9ZZZZ</name>
<sequence length="103" mass="11097">MVGRAAGVTFTSANASTKVSLTMSFTASEVALSPNCFRKIDKGTLPFLKPSMATCEAIFCKTASDFCLKISAGNLTVNDLLRPSNVSSEVFIYYKSDIVLKKE</sequence>
<protein>
    <submittedName>
        <fullName evidence="1">Uncharacterized protein</fullName>
    </submittedName>
</protein>
<accession>A0A1W1DLG7</accession>
<dbReference type="AlphaFoldDB" id="A0A1W1DLG7"/>